<dbReference type="FunFam" id="2.30.30.1020:FF:000001">
    <property type="entry name" value="Putative CCR4-NOT transcription complex subunit 2"/>
    <property type="match status" value="1"/>
</dbReference>
<feature type="region of interest" description="Disordered" evidence="16">
    <location>
        <begin position="28"/>
        <end position="53"/>
    </location>
</feature>
<dbReference type="GO" id="GO:0006417">
    <property type="term" value="P:regulation of translation"/>
    <property type="evidence" value="ECO:0007669"/>
    <property type="project" value="UniProtKB-KW"/>
</dbReference>
<keyword evidence="8" id="KW-0810">Translation regulation</keyword>
<dbReference type="HOGENOM" id="CLU_033275_1_0_1"/>
<evidence type="ECO:0000313" key="18">
    <source>
        <dbReference type="Ensembl" id="ENSECAP00000011569.4"/>
    </source>
</evidence>
<evidence type="ECO:0000256" key="1">
    <source>
        <dbReference type="ARBA" id="ARBA00004123"/>
    </source>
</evidence>
<dbReference type="GO" id="GO:0000932">
    <property type="term" value="C:P-body"/>
    <property type="evidence" value="ECO:0000318"/>
    <property type="project" value="GO_Central"/>
</dbReference>
<feature type="region of interest" description="Disordered" evidence="16">
    <location>
        <begin position="400"/>
        <end position="430"/>
    </location>
</feature>
<protein>
    <recommendedName>
        <fullName evidence="14">CCR4-NOT transcription complex subunit 2</fullName>
    </recommendedName>
    <alternativeName>
        <fullName evidence="15">CCR4-associated factor 2</fullName>
    </alternativeName>
</protein>
<keyword evidence="5" id="KW-0963">Cytoplasm</keyword>
<name>H9GZY0_HORSE</name>
<dbReference type="InterPro" id="IPR040168">
    <property type="entry name" value="Not2/3/5"/>
</dbReference>
<feature type="domain" description="NOT2/NOT3/NOT5 C-terminal" evidence="17">
    <location>
        <begin position="701"/>
        <end position="825"/>
    </location>
</feature>
<evidence type="ECO:0000256" key="10">
    <source>
        <dbReference type="ARBA" id="ARBA00023158"/>
    </source>
</evidence>
<evidence type="ECO:0000313" key="19">
    <source>
        <dbReference type="Proteomes" id="UP000002281"/>
    </source>
</evidence>
<dbReference type="GO" id="GO:0005634">
    <property type="term" value="C:nucleus"/>
    <property type="evidence" value="ECO:0007669"/>
    <property type="project" value="UniProtKB-SubCell"/>
</dbReference>
<evidence type="ECO:0000256" key="4">
    <source>
        <dbReference type="ARBA" id="ARBA00022473"/>
    </source>
</evidence>
<organism evidence="18 19">
    <name type="scientific">Equus caballus</name>
    <name type="common">Horse</name>
    <dbReference type="NCBI Taxonomy" id="9796"/>
    <lineage>
        <taxon>Eukaryota</taxon>
        <taxon>Metazoa</taxon>
        <taxon>Chordata</taxon>
        <taxon>Craniata</taxon>
        <taxon>Vertebrata</taxon>
        <taxon>Euteleostomi</taxon>
        <taxon>Mammalia</taxon>
        <taxon>Eutheria</taxon>
        <taxon>Laurasiatheria</taxon>
        <taxon>Perissodactyla</taxon>
        <taxon>Equidae</taxon>
        <taxon>Equus</taxon>
    </lineage>
</organism>
<feature type="compositionally biased region" description="Low complexity" evidence="16">
    <location>
        <begin position="41"/>
        <end position="53"/>
    </location>
</feature>
<evidence type="ECO:0000256" key="7">
    <source>
        <dbReference type="ARBA" id="ARBA00022553"/>
    </source>
</evidence>
<evidence type="ECO:0000256" key="5">
    <source>
        <dbReference type="ARBA" id="ARBA00022490"/>
    </source>
</evidence>
<dbReference type="GO" id="GO:0005829">
    <property type="term" value="C:cytosol"/>
    <property type="evidence" value="ECO:0007669"/>
    <property type="project" value="UniProtKB-ARBA"/>
</dbReference>
<gene>
    <name evidence="18 20" type="primary">CNOT2</name>
</gene>
<dbReference type="PANTHER" id="PTHR23326">
    <property type="entry name" value="CCR4 NOT-RELATED"/>
    <property type="match status" value="1"/>
</dbReference>
<feature type="compositionally biased region" description="Polar residues" evidence="16">
    <location>
        <begin position="625"/>
        <end position="637"/>
    </location>
</feature>
<feature type="compositionally biased region" description="Pro residues" evidence="16">
    <location>
        <begin position="147"/>
        <end position="160"/>
    </location>
</feature>
<keyword evidence="11" id="KW-0804">Transcription</keyword>
<reference evidence="18" key="2">
    <citation type="submission" date="2025-08" db="UniProtKB">
        <authorList>
            <consortium name="Ensembl"/>
        </authorList>
    </citation>
    <scope>IDENTIFICATION</scope>
    <source>
        <strain evidence="18">Thoroughbred</strain>
    </source>
</reference>
<dbReference type="OrthoDB" id="25391at2759"/>
<keyword evidence="4" id="KW-0217">Developmental protein</keyword>
<keyword evidence="19" id="KW-1185">Reference proteome</keyword>
<feature type="compositionally biased region" description="Gly residues" evidence="16">
    <location>
        <begin position="171"/>
        <end position="183"/>
    </location>
</feature>
<feature type="region of interest" description="Disordered" evidence="16">
    <location>
        <begin position="117"/>
        <end position="270"/>
    </location>
</feature>
<keyword evidence="10" id="KW-0943">RNA-mediated gene silencing</keyword>
<evidence type="ECO:0000256" key="3">
    <source>
        <dbReference type="ARBA" id="ARBA00007682"/>
    </source>
</evidence>
<dbReference type="ExpressionAtlas" id="H9GZY0">
    <property type="expression patterns" value="baseline"/>
</dbReference>
<comment type="subcellular location">
    <subcellularLocation>
        <location evidence="2">Cytoplasm</location>
    </subcellularLocation>
    <subcellularLocation>
        <location evidence="1">Nucleus</location>
    </subcellularLocation>
</comment>
<evidence type="ECO:0000256" key="11">
    <source>
        <dbReference type="ARBA" id="ARBA00023163"/>
    </source>
</evidence>
<keyword evidence="7" id="KW-0597">Phosphoprotein</keyword>
<dbReference type="Bgee" id="ENSECAG00000013864">
    <property type="expression patterns" value="Expressed in trophectoderm and 23 other cell types or tissues"/>
</dbReference>
<comment type="similarity">
    <text evidence="3">Belongs to the CNOT2/3/5 family.</text>
</comment>
<dbReference type="GeneTree" id="ENSGT00390000001285"/>
<feature type="compositionally biased region" description="Polar residues" evidence="16">
    <location>
        <begin position="593"/>
        <end position="617"/>
    </location>
</feature>
<dbReference type="GO" id="GO:0006355">
    <property type="term" value="P:regulation of DNA-templated transcription"/>
    <property type="evidence" value="ECO:0007669"/>
    <property type="project" value="InterPro"/>
</dbReference>
<dbReference type="Pfam" id="PF04153">
    <property type="entry name" value="NOT2_3_5_C"/>
    <property type="match status" value="1"/>
</dbReference>
<evidence type="ECO:0000256" key="6">
    <source>
        <dbReference type="ARBA" id="ARBA00022491"/>
    </source>
</evidence>
<evidence type="ECO:0000256" key="9">
    <source>
        <dbReference type="ARBA" id="ARBA00023015"/>
    </source>
</evidence>
<keyword evidence="9" id="KW-0805">Transcription regulation</keyword>
<feature type="compositionally biased region" description="Basic residues" evidence="16">
    <location>
        <begin position="205"/>
        <end position="251"/>
    </location>
</feature>
<keyword evidence="6" id="KW-0678">Repressor</keyword>
<proteinExistence type="inferred from homology"/>
<dbReference type="GO" id="GO:0031047">
    <property type="term" value="P:regulatory ncRNA-mediated gene silencing"/>
    <property type="evidence" value="ECO:0007669"/>
    <property type="project" value="UniProtKB-KW"/>
</dbReference>
<dbReference type="GO" id="GO:0030015">
    <property type="term" value="C:CCR4-NOT core complex"/>
    <property type="evidence" value="ECO:0000318"/>
    <property type="project" value="GO_Central"/>
</dbReference>
<dbReference type="OMA" id="STCCEIR"/>
<evidence type="ECO:0000313" key="20">
    <source>
        <dbReference type="VGNC" id="VGNC:16676"/>
    </source>
</evidence>
<reference evidence="18 19" key="1">
    <citation type="journal article" date="2009" name="Science">
        <title>Genome sequence, comparative analysis, and population genetics of the domestic horse.</title>
        <authorList>
            <consortium name="Broad Institute Genome Sequencing Platform"/>
            <consortium name="Broad Institute Whole Genome Assembly Team"/>
            <person name="Wade C.M."/>
            <person name="Giulotto E."/>
            <person name="Sigurdsson S."/>
            <person name="Zoli M."/>
            <person name="Gnerre S."/>
            <person name="Imsland F."/>
            <person name="Lear T.L."/>
            <person name="Adelson D.L."/>
            <person name="Bailey E."/>
            <person name="Bellone R.R."/>
            <person name="Bloecker H."/>
            <person name="Distl O."/>
            <person name="Edgar R.C."/>
            <person name="Garber M."/>
            <person name="Leeb T."/>
            <person name="Mauceli E."/>
            <person name="MacLeod J.N."/>
            <person name="Penedo M.C.T."/>
            <person name="Raison J.M."/>
            <person name="Sharpe T."/>
            <person name="Vogel J."/>
            <person name="Andersson L."/>
            <person name="Antczak D.F."/>
            <person name="Biagi T."/>
            <person name="Binns M.M."/>
            <person name="Chowdhary B.P."/>
            <person name="Coleman S.J."/>
            <person name="Della Valle G."/>
            <person name="Fryc S."/>
            <person name="Guerin G."/>
            <person name="Hasegawa T."/>
            <person name="Hill E.W."/>
            <person name="Jurka J."/>
            <person name="Kiialainen A."/>
            <person name="Lindgren G."/>
            <person name="Liu J."/>
            <person name="Magnani E."/>
            <person name="Mickelson J.R."/>
            <person name="Murray J."/>
            <person name="Nergadze S.G."/>
            <person name="Onofrio R."/>
            <person name="Pedroni S."/>
            <person name="Piras M.F."/>
            <person name="Raudsepp T."/>
            <person name="Rocchi M."/>
            <person name="Roeed K.H."/>
            <person name="Ryder O.A."/>
            <person name="Searle S."/>
            <person name="Skow L."/>
            <person name="Swinburne J.E."/>
            <person name="Syvaenen A.C."/>
            <person name="Tozaki T."/>
            <person name="Valberg S.J."/>
            <person name="Vaudin M."/>
            <person name="White J.R."/>
            <person name="Zody M.C."/>
            <person name="Lander E.S."/>
            <person name="Lindblad-Toh K."/>
        </authorList>
    </citation>
    <scope>NUCLEOTIDE SEQUENCE [LARGE SCALE GENOMIC DNA]</scope>
    <source>
        <strain evidence="18 19">Thoroughbred</strain>
    </source>
</reference>
<feature type="compositionally biased region" description="Polar residues" evidence="16">
    <location>
        <begin position="400"/>
        <end position="427"/>
    </location>
</feature>
<dbReference type="Gene3D" id="2.30.30.1020">
    <property type="entry name" value="CCR4-NOT complex subunit 2/3/5, C-terminal domain"/>
    <property type="match status" value="1"/>
</dbReference>
<feature type="region of interest" description="Disordered" evidence="16">
    <location>
        <begin position="580"/>
        <end position="646"/>
    </location>
</feature>
<dbReference type="InterPro" id="IPR038635">
    <property type="entry name" value="CCR4-NOT_su2/3/5_C_sf"/>
</dbReference>
<evidence type="ECO:0000256" key="14">
    <source>
        <dbReference type="ARBA" id="ARBA00071434"/>
    </source>
</evidence>
<feature type="compositionally biased region" description="Low complexity" evidence="16">
    <location>
        <begin position="161"/>
        <end position="170"/>
    </location>
</feature>
<dbReference type="Ensembl" id="ENSECAT00000014467.4">
    <property type="protein sequence ID" value="ENSECAP00000011569.4"/>
    <property type="gene ID" value="ENSECAG00000013864.4"/>
</dbReference>
<evidence type="ECO:0000256" key="13">
    <source>
        <dbReference type="ARBA" id="ARBA00064045"/>
    </source>
</evidence>
<dbReference type="InterPro" id="IPR007282">
    <property type="entry name" value="NOT2/3/5_C"/>
</dbReference>
<evidence type="ECO:0000256" key="2">
    <source>
        <dbReference type="ARBA" id="ARBA00004496"/>
    </source>
</evidence>
<keyword evidence="12" id="KW-0539">Nucleus</keyword>
<dbReference type="AlphaFoldDB" id="H9GZY0"/>
<dbReference type="GO" id="GO:0000289">
    <property type="term" value="P:nuclear-transcribed mRNA poly(A) tail shortening"/>
    <property type="evidence" value="ECO:0000318"/>
    <property type="project" value="GO_Central"/>
</dbReference>
<evidence type="ECO:0000256" key="16">
    <source>
        <dbReference type="SAM" id="MobiDB-lite"/>
    </source>
</evidence>
<feature type="compositionally biased region" description="Polar residues" evidence="16">
    <location>
        <begin position="127"/>
        <end position="142"/>
    </location>
</feature>
<dbReference type="GO" id="GO:2000036">
    <property type="term" value="P:regulation of stem cell population maintenance"/>
    <property type="evidence" value="ECO:0000318"/>
    <property type="project" value="GO_Central"/>
</dbReference>
<evidence type="ECO:0000256" key="15">
    <source>
        <dbReference type="ARBA" id="ARBA00083550"/>
    </source>
</evidence>
<evidence type="ECO:0000256" key="8">
    <source>
        <dbReference type="ARBA" id="ARBA00022845"/>
    </source>
</evidence>
<comment type="subunit">
    <text evidence="13">Component of the CCR4-NOT complex; distinct complexes seem to exist that differ in the participation of probably mutually exclusive catalytic subunits. In the complex interacts directly with CNOT3. Interacts with NCOR1, NCOR2. HDAC3 and GPS2.</text>
</comment>
<evidence type="ECO:0000256" key="12">
    <source>
        <dbReference type="ARBA" id="ARBA00023242"/>
    </source>
</evidence>
<evidence type="ECO:0000259" key="17">
    <source>
        <dbReference type="Pfam" id="PF04153"/>
    </source>
</evidence>
<reference evidence="18" key="3">
    <citation type="submission" date="2025-09" db="UniProtKB">
        <authorList>
            <consortium name="Ensembl"/>
        </authorList>
    </citation>
    <scope>IDENTIFICATION</scope>
    <source>
        <strain evidence="18">Thoroughbred</strain>
    </source>
</reference>
<dbReference type="Proteomes" id="UP000002281">
    <property type="component" value="Chromosome 6"/>
</dbReference>
<dbReference type="VGNC" id="VGNC:16676">
    <property type="gene designation" value="CNOT2"/>
</dbReference>
<sequence length="844" mass="92114">MHQQLRGAATPPAPRTCTCARGLHARTGHLHLRPPSPDRTPALAPEASAAAPRTCTCARRVHTAHLHLRPLRPDLTPAPAPAASTPRTCTRGLRARTAHLHPWSPRARAGCRGLLRARGQRPPRGSAGTQWGTPSAETSGRTGSAPAPGPPAPALAPRPRPAAGLRELGGPYEGRTGGRGPSRGTGLLHGPLGGARLPARTDARPRRRLPRRARAPCRSPGRPRSRSRSRNRSRRGHARGRRPARRDRRSHLPPPPRTKPDGGGHGGGQRVKVLLPAASAVDTSPSWIRGTRKFMRTVRTGHDSMVRTDGHTLSEKRNYQVTNSMFGASRKKFVEGVDSDYHDENMYYSQSSVFPHRSEKDMLASPSTSGQLSQFGASLYGQQSALGLPMRGMSNNTPQLNRSLSQGTQLPSHVTPTTGVPTMSLHTPPSPSRGILPMNPRNMMNHSQVGQGIGIPSRTNSMSSSGLGSPSRSSPSIICMPKQQPSRQPFTVNSMSGFGMNRNQAFGMNNSLSSNIFNGTDGSENVTGLDLSDFPALADRNRREGSGNPTPLINPLAGRAPYVGMVTKPANEQSQDFSIHNEDFPALPGSSYKDPTSSNDDSKSNLNTSGKTTSSTDGPKFPGDKSSTTQNNNQQKKGIQVLPDGRVTNIPQGMVTDQFGMIGLLTFIRAAETDPGMVHLALGSDLTTLGLNLNSPENLYPKFASPWASSPCRPQDIDFHVPSEYLTNIHIRDKLAAIKLARYGEDLLFYLYYMNGGDVLQLLAAVELFNRDWRYHKEERVWITRAPGMEPTMKTNTYERGTYYFFDCLNWRKVAKEFHLEYDKLEERPHLPSAFNYNPAQQAF</sequence>
<accession>H9GZY0</accession>